<evidence type="ECO:0000313" key="16">
    <source>
        <dbReference type="EMBL" id="ADE83991.1"/>
    </source>
</evidence>
<evidence type="ECO:0000256" key="8">
    <source>
        <dbReference type="ARBA" id="ARBA00022763"/>
    </source>
</evidence>
<sequence length="359" mass="38442">MRDGNEAAAGAALLSWYDAQARVMPWRVGPADRAAGVRPDPYHVWLSEVMLQQTTVAAVRDYFRRFTARWPGVADLAAAEDGAVMAEWAGLGYYARARNLLKCARAVAAAGGRFPETAEGLRALPGIGPYTAAAVAAIAFDEPAVVVDGNVERVVARLWAVETPMPAAKPALIDRAGRLTPRRRPGDHAQAMMDLGATICTPRNPACALCPVSDFCAAKAQGIAAELPRKTPKPEKPTRFGLAYVAFAPDGGVLLERRPDKGLLGGMLGFPGSDWAETAPAPCPPLAADWTPLSHEVRHTFTHFHLRLRVFVAQTEGEGFTPKSEFSPAALPTVMRKVWDLAEAGALPRRGDAPAPRDI</sequence>
<dbReference type="Proteomes" id="UP000002361">
    <property type="component" value="Chromosome"/>
</dbReference>
<dbReference type="InterPro" id="IPR004036">
    <property type="entry name" value="Endonuclease-III-like_CS2"/>
</dbReference>
<keyword evidence="8 14" id="KW-0227">DNA damage</keyword>
<reference key="1">
    <citation type="submission" date="2008-12" db="EMBL/GenBank/DDBJ databases">
        <title>Complete genome sequence of Rhodobacter capsulatus SB1003.</title>
        <authorList>
            <person name="Strnad H."/>
            <person name="Lapidus A."/>
            <person name="Vlcek C."/>
            <person name="Ulbrich P."/>
            <person name="Paces J."/>
            <person name="Maltsev N."/>
            <person name="Kumar V."/>
            <person name="Kogan Y."/>
            <person name="Milgram A."/>
            <person name="Rebrekov D."/>
            <person name="Mazur M."/>
            <person name="Cox R."/>
            <person name="Kyrpides N."/>
            <person name="Kolar M."/>
            <person name="Sachova J."/>
            <person name="Ridl J."/>
            <person name="Ivanova N."/>
            <person name="Kapatral V."/>
            <person name="Los T."/>
            <person name="Lykidis A."/>
            <person name="Mikhailova N."/>
            <person name="Reznik G."/>
            <person name="Vasieva O."/>
            <person name="Fonstein M."/>
            <person name="Paces V."/>
            <person name="Haselkorn R."/>
        </authorList>
    </citation>
    <scope>NUCLEOTIDE SEQUENCE</scope>
    <source>
        <strain>SB1003</strain>
    </source>
</reference>
<evidence type="ECO:0000256" key="13">
    <source>
        <dbReference type="ARBA" id="ARBA00023295"/>
    </source>
</evidence>
<evidence type="ECO:0000259" key="15">
    <source>
        <dbReference type="SMART" id="SM00478"/>
    </source>
</evidence>
<dbReference type="eggNOG" id="COG1194">
    <property type="taxonomic scope" value="Bacteria"/>
</dbReference>
<dbReference type="GO" id="GO:0051539">
    <property type="term" value="F:4 iron, 4 sulfur cluster binding"/>
    <property type="evidence" value="ECO:0007669"/>
    <property type="project" value="UniProtKB-UniRule"/>
</dbReference>
<dbReference type="Gene3D" id="3.90.79.10">
    <property type="entry name" value="Nucleoside Triphosphate Pyrophosphohydrolase"/>
    <property type="match status" value="1"/>
</dbReference>
<dbReference type="Pfam" id="PF00633">
    <property type="entry name" value="HHH"/>
    <property type="match status" value="1"/>
</dbReference>
<evidence type="ECO:0000256" key="3">
    <source>
        <dbReference type="ARBA" id="ARBA00008343"/>
    </source>
</evidence>
<dbReference type="KEGG" id="rcp:RCAP_rcc00226"/>
<dbReference type="PANTHER" id="PTHR42944:SF1">
    <property type="entry name" value="ADENINE DNA GLYCOSYLASE"/>
    <property type="match status" value="1"/>
</dbReference>
<keyword evidence="11" id="KW-0411">Iron-sulfur</keyword>
<reference evidence="16 17" key="2">
    <citation type="journal article" date="2010" name="J. Bacteriol.">
        <title>Complete genome sequence of the photosynthetic purple nonsulfur bacterium Rhodobacter capsulatus SB 1003.</title>
        <authorList>
            <person name="Strnad H."/>
            <person name="Lapidus A."/>
            <person name="Paces J."/>
            <person name="Ulbrich P."/>
            <person name="Vlcek C."/>
            <person name="Paces V."/>
            <person name="Haselkorn R."/>
        </authorList>
    </citation>
    <scope>NUCLEOTIDE SEQUENCE [LARGE SCALE GENOMIC DNA]</scope>
    <source>
        <strain evidence="17">ATCC BAA-309 / NBRC 16581 / SB1003</strain>
    </source>
</reference>
<evidence type="ECO:0000256" key="10">
    <source>
        <dbReference type="ARBA" id="ARBA00023004"/>
    </source>
</evidence>
<dbReference type="CDD" id="cd03431">
    <property type="entry name" value="NUDIX_DNA_Glycosylase_C-MutY"/>
    <property type="match status" value="1"/>
</dbReference>
<evidence type="ECO:0000256" key="2">
    <source>
        <dbReference type="ARBA" id="ARBA00002933"/>
    </source>
</evidence>
<dbReference type="InterPro" id="IPR044298">
    <property type="entry name" value="MIG/MutY"/>
</dbReference>
<dbReference type="PROSITE" id="PS00764">
    <property type="entry name" value="ENDONUCLEASE_III_1"/>
    <property type="match status" value="1"/>
</dbReference>
<dbReference type="InterPro" id="IPR004035">
    <property type="entry name" value="Endouclease-III_FeS-bd_BS"/>
</dbReference>
<dbReference type="SMART" id="SM00525">
    <property type="entry name" value="FES"/>
    <property type="match status" value="1"/>
</dbReference>
<dbReference type="STRING" id="272942.RCAP_rcc00226"/>
<dbReference type="InterPro" id="IPR015797">
    <property type="entry name" value="NUDIX_hydrolase-like_dom_sf"/>
</dbReference>
<dbReference type="GO" id="GO:0000701">
    <property type="term" value="F:purine-specific mismatch base pair DNA N-glycosylase activity"/>
    <property type="evidence" value="ECO:0007669"/>
    <property type="project" value="UniProtKB-EC"/>
</dbReference>
<dbReference type="NCBIfam" id="TIGR01084">
    <property type="entry name" value="mutY"/>
    <property type="match status" value="1"/>
</dbReference>
<evidence type="ECO:0000256" key="5">
    <source>
        <dbReference type="ARBA" id="ARBA00022023"/>
    </source>
</evidence>
<dbReference type="Pfam" id="PF10576">
    <property type="entry name" value="EndIII_4Fe-2S"/>
    <property type="match status" value="1"/>
</dbReference>
<evidence type="ECO:0000256" key="1">
    <source>
        <dbReference type="ARBA" id="ARBA00000843"/>
    </source>
</evidence>
<keyword evidence="6" id="KW-0004">4Fe-4S</keyword>
<dbReference type="InterPro" id="IPR003651">
    <property type="entry name" value="Endonuclease3_FeS-loop_motif"/>
</dbReference>
<keyword evidence="9 16" id="KW-0378">Hydrolase</keyword>
<dbReference type="SUPFAM" id="SSF55811">
    <property type="entry name" value="Nudix"/>
    <property type="match status" value="1"/>
</dbReference>
<comment type="cofactor">
    <cofactor evidence="14">
        <name>[4Fe-4S] cluster</name>
        <dbReference type="ChEBI" id="CHEBI:49883"/>
    </cofactor>
    <text evidence="14">Binds 1 [4Fe-4S] cluster.</text>
</comment>
<keyword evidence="7" id="KW-0479">Metal-binding</keyword>
<evidence type="ECO:0000256" key="14">
    <source>
        <dbReference type="RuleBase" id="RU365096"/>
    </source>
</evidence>
<dbReference type="EMBL" id="CP001312">
    <property type="protein sequence ID" value="ADE83991.1"/>
    <property type="molecule type" value="Genomic_DNA"/>
</dbReference>
<keyword evidence="13 14" id="KW-0326">Glycosidase</keyword>
<evidence type="ECO:0000256" key="6">
    <source>
        <dbReference type="ARBA" id="ARBA00022485"/>
    </source>
</evidence>
<dbReference type="PROSITE" id="PS01155">
    <property type="entry name" value="ENDONUCLEASE_III_2"/>
    <property type="match status" value="1"/>
</dbReference>
<dbReference type="GO" id="GO:0006298">
    <property type="term" value="P:mismatch repair"/>
    <property type="evidence" value="ECO:0007669"/>
    <property type="project" value="TreeGrafter"/>
</dbReference>
<dbReference type="AlphaFoldDB" id="D5ALD5"/>
<accession>D5ALD5</accession>
<evidence type="ECO:0000256" key="12">
    <source>
        <dbReference type="ARBA" id="ARBA00023204"/>
    </source>
</evidence>
<dbReference type="GO" id="GO:0034039">
    <property type="term" value="F:8-oxo-7,8-dihydroguanine DNA N-glycosylase activity"/>
    <property type="evidence" value="ECO:0007669"/>
    <property type="project" value="TreeGrafter"/>
</dbReference>
<dbReference type="CDD" id="cd00056">
    <property type="entry name" value="ENDO3c"/>
    <property type="match status" value="1"/>
</dbReference>
<dbReference type="InterPro" id="IPR003265">
    <property type="entry name" value="HhH-GPD_domain"/>
</dbReference>
<dbReference type="InterPro" id="IPR005760">
    <property type="entry name" value="A/G_AdeGlyc_MutY"/>
</dbReference>
<proteinExistence type="inferred from homology"/>
<evidence type="ECO:0000256" key="7">
    <source>
        <dbReference type="ARBA" id="ARBA00022723"/>
    </source>
</evidence>
<comment type="similarity">
    <text evidence="3 14">Belongs to the Nth/MutY family.</text>
</comment>
<dbReference type="EC" id="3.2.2.31" evidence="4 14"/>
<comment type="function">
    <text evidence="2">Adenine glycosylase active on G-A mispairs. MutY also corrects error-prone DNA synthesis past GO lesions which are due to the oxidatively damaged form of guanine: 7,8-dihydro-8-oxoguanine (8-oxo-dGTP).</text>
</comment>
<dbReference type="GO" id="GO:0032357">
    <property type="term" value="F:oxidized purine DNA binding"/>
    <property type="evidence" value="ECO:0007669"/>
    <property type="project" value="TreeGrafter"/>
</dbReference>
<dbReference type="OrthoDB" id="9802365at2"/>
<dbReference type="HOGENOM" id="CLU_012862_0_2_5"/>
<keyword evidence="12" id="KW-0234">DNA repair</keyword>
<dbReference type="Gene3D" id="1.10.340.30">
    <property type="entry name" value="Hypothetical protein, domain 2"/>
    <property type="match status" value="1"/>
</dbReference>
<evidence type="ECO:0000313" key="17">
    <source>
        <dbReference type="Proteomes" id="UP000002361"/>
    </source>
</evidence>
<name>D5ALD5_RHOCB</name>
<dbReference type="GeneID" id="31489184"/>
<dbReference type="Gene3D" id="1.10.1670.10">
    <property type="entry name" value="Helix-hairpin-Helix base-excision DNA repair enzymes (C-terminal)"/>
    <property type="match status" value="1"/>
</dbReference>
<organism evidence="16 17">
    <name type="scientific">Rhodobacter capsulatus (strain ATCC BAA-309 / NBRC 16581 / SB1003)</name>
    <dbReference type="NCBI Taxonomy" id="272942"/>
    <lineage>
        <taxon>Bacteria</taxon>
        <taxon>Pseudomonadati</taxon>
        <taxon>Pseudomonadota</taxon>
        <taxon>Alphaproteobacteria</taxon>
        <taxon>Rhodobacterales</taxon>
        <taxon>Rhodobacter group</taxon>
        <taxon>Rhodobacter</taxon>
    </lineage>
</organism>
<dbReference type="InterPro" id="IPR011257">
    <property type="entry name" value="DNA_glycosylase"/>
</dbReference>
<dbReference type="InterPro" id="IPR023170">
    <property type="entry name" value="HhH_base_excis_C"/>
</dbReference>
<keyword evidence="10 14" id="KW-0408">Iron</keyword>
<dbReference type="SMART" id="SM00478">
    <property type="entry name" value="ENDO3c"/>
    <property type="match status" value="1"/>
</dbReference>
<dbReference type="GO" id="GO:0006284">
    <property type="term" value="P:base-excision repair"/>
    <property type="evidence" value="ECO:0007669"/>
    <property type="project" value="UniProtKB-UniRule"/>
</dbReference>
<dbReference type="GO" id="GO:0046872">
    <property type="term" value="F:metal ion binding"/>
    <property type="evidence" value="ECO:0007669"/>
    <property type="project" value="UniProtKB-UniRule"/>
</dbReference>
<dbReference type="Pfam" id="PF00730">
    <property type="entry name" value="HhH-GPD"/>
    <property type="match status" value="1"/>
</dbReference>
<evidence type="ECO:0000256" key="9">
    <source>
        <dbReference type="ARBA" id="ARBA00022801"/>
    </source>
</evidence>
<dbReference type="InterPro" id="IPR000445">
    <property type="entry name" value="HhH_motif"/>
</dbReference>
<dbReference type="SUPFAM" id="SSF48150">
    <property type="entry name" value="DNA-glycosylase"/>
    <property type="match status" value="1"/>
</dbReference>
<keyword evidence="17" id="KW-1185">Reference proteome</keyword>
<protein>
    <recommendedName>
        <fullName evidence="5 14">Adenine DNA glycosylase</fullName>
        <ecNumber evidence="4 14">3.2.2.31</ecNumber>
    </recommendedName>
</protein>
<dbReference type="RefSeq" id="WP_013065973.1">
    <property type="nucleotide sequence ID" value="NC_014034.1"/>
</dbReference>
<feature type="domain" description="HhH-GPD" evidence="15">
    <location>
        <begin position="50"/>
        <end position="198"/>
    </location>
</feature>
<dbReference type="InterPro" id="IPR029119">
    <property type="entry name" value="MutY_C"/>
</dbReference>
<dbReference type="GO" id="GO:0035485">
    <property type="term" value="F:adenine/guanine mispair binding"/>
    <property type="evidence" value="ECO:0007669"/>
    <property type="project" value="TreeGrafter"/>
</dbReference>
<evidence type="ECO:0000256" key="11">
    <source>
        <dbReference type="ARBA" id="ARBA00023014"/>
    </source>
</evidence>
<evidence type="ECO:0000256" key="4">
    <source>
        <dbReference type="ARBA" id="ARBA00012045"/>
    </source>
</evidence>
<dbReference type="PANTHER" id="PTHR42944">
    <property type="entry name" value="ADENINE DNA GLYCOSYLASE"/>
    <property type="match status" value="1"/>
</dbReference>
<comment type="catalytic activity">
    <reaction evidence="1 14">
        <text>Hydrolyzes free adenine bases from 7,8-dihydro-8-oxoguanine:adenine mismatched double-stranded DNA, leaving an apurinic site.</text>
        <dbReference type="EC" id="3.2.2.31"/>
    </reaction>
</comment>
<gene>
    <name evidence="16" type="primary">mutY</name>
    <name evidence="16" type="ordered locus">RCAP_rcc00226</name>
</gene>
<dbReference type="Pfam" id="PF14815">
    <property type="entry name" value="NUDIX_4"/>
    <property type="match status" value="1"/>
</dbReference>